<protein>
    <submittedName>
        <fullName evidence="2">Uncharacterized protein</fullName>
    </submittedName>
</protein>
<dbReference type="OrthoDB" id="5101662at2759"/>
<name>A0A5N6YSH1_9EURO</name>
<accession>A0A5N6YSH1</accession>
<sequence>MSVRGAAGKRPVSPPDPTLVSNPVPPIRSFSLQSFGPGAATDFQPQSIQEIDEKAKTNPIIYYGKEIVYPDMSESLNLSLQPSRQLLEEVESWEAISWKNNNDEKTNYNLTWGFYVFVTSYSETCLAKIPKAMENWIRSVEGTLKYACRAAYADEAIKRFKLDVILDESILADVSEDRVREEFRSLIRGLDLYDPPEEPLGLAGHGESDFMVPPARNVACFMLDEGDVSMLSELEFSEDPTQDFAVFGKKKLRLIDGMWRRPQFSDRQYRGIRYCPINSLGRIYQIITFDPNVLEDGLNT</sequence>
<feature type="region of interest" description="Disordered" evidence="1">
    <location>
        <begin position="1"/>
        <end position="23"/>
    </location>
</feature>
<organism evidence="2">
    <name type="scientific">Aspergillus arachidicola</name>
    <dbReference type="NCBI Taxonomy" id="656916"/>
    <lineage>
        <taxon>Eukaryota</taxon>
        <taxon>Fungi</taxon>
        <taxon>Dikarya</taxon>
        <taxon>Ascomycota</taxon>
        <taxon>Pezizomycotina</taxon>
        <taxon>Eurotiomycetes</taxon>
        <taxon>Eurotiomycetidae</taxon>
        <taxon>Eurotiales</taxon>
        <taxon>Aspergillaceae</taxon>
        <taxon>Aspergillus</taxon>
        <taxon>Aspergillus subgen. Circumdati</taxon>
    </lineage>
</organism>
<evidence type="ECO:0000313" key="2">
    <source>
        <dbReference type="EMBL" id="KAE8346540.1"/>
    </source>
</evidence>
<dbReference type="AlphaFoldDB" id="A0A5N6YSH1"/>
<proteinExistence type="predicted"/>
<reference evidence="2" key="1">
    <citation type="submission" date="2019-04" db="EMBL/GenBank/DDBJ databases">
        <title>Friends and foes A comparative genomics study of 23 Aspergillus species from section Flavi.</title>
        <authorList>
            <consortium name="DOE Joint Genome Institute"/>
            <person name="Kjaerbolling I."/>
            <person name="Vesth T."/>
            <person name="Frisvad J.C."/>
            <person name="Nybo J.L."/>
            <person name="Theobald S."/>
            <person name="Kildgaard S."/>
            <person name="Isbrandt T."/>
            <person name="Kuo A."/>
            <person name="Sato A."/>
            <person name="Lyhne E.K."/>
            <person name="Kogle M.E."/>
            <person name="Wiebenga A."/>
            <person name="Kun R.S."/>
            <person name="Lubbers R.J."/>
            <person name="Makela M.R."/>
            <person name="Barry K."/>
            <person name="Chovatia M."/>
            <person name="Clum A."/>
            <person name="Daum C."/>
            <person name="Haridas S."/>
            <person name="He G."/>
            <person name="LaButti K."/>
            <person name="Lipzen A."/>
            <person name="Mondo S."/>
            <person name="Riley R."/>
            <person name="Salamov A."/>
            <person name="Simmons B.A."/>
            <person name="Magnuson J.K."/>
            <person name="Henrissat B."/>
            <person name="Mortensen U.H."/>
            <person name="Larsen T.O."/>
            <person name="Devries R.P."/>
            <person name="Grigoriev I.V."/>
            <person name="Machida M."/>
            <person name="Baker S.E."/>
            <person name="Andersen M.R."/>
        </authorList>
    </citation>
    <scope>NUCLEOTIDE SEQUENCE</scope>
    <source>
        <strain evidence="2">CBS 117612</strain>
    </source>
</reference>
<gene>
    <name evidence="2" type="ORF">BDV24DRAFT_122976</name>
</gene>
<dbReference type="Proteomes" id="UP000325558">
    <property type="component" value="Unassembled WGS sequence"/>
</dbReference>
<dbReference type="EMBL" id="ML737115">
    <property type="protein sequence ID" value="KAE8346540.1"/>
    <property type="molecule type" value="Genomic_DNA"/>
</dbReference>
<evidence type="ECO:0000256" key="1">
    <source>
        <dbReference type="SAM" id="MobiDB-lite"/>
    </source>
</evidence>